<name>A0AC58HEA4_DANRE</name>
<organism evidence="1 2">
    <name type="scientific">Danio rerio</name>
    <name type="common">Zebrafish</name>
    <name type="synonym">Brachydanio rerio</name>
    <dbReference type="NCBI Taxonomy" id="7955"/>
    <lineage>
        <taxon>Eukaryota</taxon>
        <taxon>Metazoa</taxon>
        <taxon>Chordata</taxon>
        <taxon>Craniata</taxon>
        <taxon>Vertebrata</taxon>
        <taxon>Euteleostomi</taxon>
        <taxon>Actinopterygii</taxon>
        <taxon>Neopterygii</taxon>
        <taxon>Teleostei</taxon>
        <taxon>Ostariophysi</taxon>
        <taxon>Cypriniformes</taxon>
        <taxon>Danionidae</taxon>
        <taxon>Danioninae</taxon>
        <taxon>Danio</taxon>
    </lineage>
</organism>
<protein>
    <submittedName>
        <fullName evidence="2">Uncharacterized protein</fullName>
    </submittedName>
</protein>
<evidence type="ECO:0000313" key="2">
    <source>
        <dbReference type="RefSeq" id="XP_073780308.1"/>
    </source>
</evidence>
<dbReference type="Proteomes" id="UP000000437">
    <property type="component" value="Chromosome 15"/>
</dbReference>
<dbReference type="RefSeq" id="XP_073780308.1">
    <property type="nucleotide sequence ID" value="XM_073924207.1"/>
</dbReference>
<sequence length="144" mass="16353">MDNGSNSDPRDQRAEAKTKRLWPQHVTVTKRNIRVHYRAPFKHCSRERCHGNGATTRHLTVNSTSLMRQFSLISGLTKLPLQQKKRAKMKGANHRAGGNTDFGSSSTHSTTLFFLARLHSRIRKKPATRETAEGSLKDIFIRIC</sequence>
<evidence type="ECO:0000313" key="1">
    <source>
        <dbReference type="Proteomes" id="UP000000437"/>
    </source>
</evidence>
<accession>A0AC58HEA4</accession>
<keyword evidence="1" id="KW-1185">Reference proteome</keyword>
<proteinExistence type="predicted"/>
<reference evidence="2" key="1">
    <citation type="submission" date="2025-08" db="UniProtKB">
        <authorList>
            <consortium name="RefSeq"/>
        </authorList>
    </citation>
    <scope>IDENTIFICATION</scope>
    <source>
        <strain evidence="2">Tuebingen</strain>
        <tissue evidence="2">Fibroblasts and whole tissue</tissue>
    </source>
</reference>
<gene>
    <name evidence="2" type="primary">LOC137496202</name>
</gene>